<evidence type="ECO:0000256" key="2">
    <source>
        <dbReference type="PROSITE-ProRule" id="PRU00169"/>
    </source>
</evidence>
<reference evidence="4 5" key="1">
    <citation type="submission" date="2021-05" db="EMBL/GenBank/DDBJ databases">
        <title>The draft genome of Geobacter luticola JCM 17780.</title>
        <authorList>
            <person name="Xu Z."/>
            <person name="Masuda Y."/>
            <person name="Itoh H."/>
            <person name="Senoo K."/>
        </authorList>
    </citation>
    <scope>NUCLEOTIDE SEQUENCE [LARGE SCALE GENOMIC DNA]</scope>
    <source>
        <strain evidence="4 5">JCM 17780</strain>
    </source>
</reference>
<dbReference type="Pfam" id="PF00072">
    <property type="entry name" value="Response_reg"/>
    <property type="match status" value="1"/>
</dbReference>
<protein>
    <submittedName>
        <fullName evidence="4">Response regulator</fullName>
    </submittedName>
</protein>
<evidence type="ECO:0000313" key="4">
    <source>
        <dbReference type="EMBL" id="MBT0654681.1"/>
    </source>
</evidence>
<dbReference type="PROSITE" id="PS50110">
    <property type="entry name" value="RESPONSE_REGULATORY"/>
    <property type="match status" value="1"/>
</dbReference>
<feature type="domain" description="Response regulatory" evidence="3">
    <location>
        <begin position="4"/>
        <end position="121"/>
    </location>
</feature>
<proteinExistence type="predicted"/>
<evidence type="ECO:0000256" key="1">
    <source>
        <dbReference type="ARBA" id="ARBA00022553"/>
    </source>
</evidence>
<organism evidence="4 5">
    <name type="scientific">Geomobilimonas luticola</name>
    <dbReference type="NCBI Taxonomy" id="1114878"/>
    <lineage>
        <taxon>Bacteria</taxon>
        <taxon>Pseudomonadati</taxon>
        <taxon>Thermodesulfobacteriota</taxon>
        <taxon>Desulfuromonadia</taxon>
        <taxon>Geobacterales</taxon>
        <taxon>Geobacteraceae</taxon>
        <taxon>Geomobilimonas</taxon>
    </lineage>
</organism>
<dbReference type="InterPro" id="IPR001789">
    <property type="entry name" value="Sig_transdc_resp-reg_receiver"/>
</dbReference>
<keyword evidence="1 2" id="KW-0597">Phosphoprotein</keyword>
<evidence type="ECO:0000313" key="5">
    <source>
        <dbReference type="Proteomes" id="UP000756860"/>
    </source>
</evidence>
<gene>
    <name evidence="4" type="ORF">KI810_16635</name>
</gene>
<dbReference type="EMBL" id="JAHCVK010000015">
    <property type="protein sequence ID" value="MBT0654681.1"/>
    <property type="molecule type" value="Genomic_DNA"/>
</dbReference>
<dbReference type="Proteomes" id="UP000756860">
    <property type="component" value="Unassembled WGS sequence"/>
</dbReference>
<dbReference type="PANTHER" id="PTHR44591">
    <property type="entry name" value="STRESS RESPONSE REGULATOR PROTEIN 1"/>
    <property type="match status" value="1"/>
</dbReference>
<dbReference type="SUPFAM" id="SSF52172">
    <property type="entry name" value="CheY-like"/>
    <property type="match status" value="1"/>
</dbReference>
<dbReference type="SMART" id="SM00448">
    <property type="entry name" value="REC"/>
    <property type="match status" value="1"/>
</dbReference>
<accession>A0ABS5SH40</accession>
<feature type="modified residue" description="4-aspartylphosphate" evidence="2">
    <location>
        <position position="54"/>
    </location>
</feature>
<dbReference type="PANTHER" id="PTHR44591:SF25">
    <property type="entry name" value="CHEMOTAXIS TWO-COMPONENT RESPONSE REGULATOR"/>
    <property type="match status" value="1"/>
</dbReference>
<keyword evidence="5" id="KW-1185">Reference proteome</keyword>
<dbReference type="InterPro" id="IPR011006">
    <property type="entry name" value="CheY-like_superfamily"/>
</dbReference>
<dbReference type="RefSeq" id="WP_214176690.1">
    <property type="nucleotide sequence ID" value="NZ_JAHCVK010000015.1"/>
</dbReference>
<dbReference type="InterPro" id="IPR050595">
    <property type="entry name" value="Bact_response_regulator"/>
</dbReference>
<comment type="caution">
    <text evidence="4">The sequence shown here is derived from an EMBL/GenBank/DDBJ whole genome shotgun (WGS) entry which is preliminary data.</text>
</comment>
<name>A0ABS5SH40_9BACT</name>
<dbReference type="Gene3D" id="3.40.50.2300">
    <property type="match status" value="1"/>
</dbReference>
<evidence type="ECO:0000259" key="3">
    <source>
        <dbReference type="PROSITE" id="PS50110"/>
    </source>
</evidence>
<sequence length="141" mass="15505">MVKKMLIVDDSSLIHQMYRLVMNGYKCEIVDAMDGQEALDILAKQQDIQLILLDINMPVMNGVQFLKKAAPLGITRRVPVIIISTEGKEEDTLRGLALGARGYLKKPFQPAELHALIDKIMTGAASPEKGEYVPPPASVGF</sequence>